<accession>A0A917RYI3</accession>
<dbReference type="Proteomes" id="UP000638263">
    <property type="component" value="Unassembled WGS sequence"/>
</dbReference>
<comment type="caution">
    <text evidence="1">The sequence shown here is derived from an EMBL/GenBank/DDBJ whole genome shotgun (WGS) entry which is preliminary data.</text>
</comment>
<evidence type="ECO:0000313" key="1">
    <source>
        <dbReference type="EMBL" id="GGL44285.1"/>
    </source>
</evidence>
<dbReference type="RefSeq" id="WP_189094656.1">
    <property type="nucleotide sequence ID" value="NZ_BMMH01000035.1"/>
</dbReference>
<gene>
    <name evidence="1" type="ORF">GCM10011588_68770</name>
</gene>
<dbReference type="AlphaFoldDB" id="A0A917RYI3"/>
<keyword evidence="2" id="KW-1185">Reference proteome</keyword>
<reference evidence="1" key="2">
    <citation type="submission" date="2020-09" db="EMBL/GenBank/DDBJ databases">
        <authorList>
            <person name="Sun Q."/>
            <person name="Zhou Y."/>
        </authorList>
    </citation>
    <scope>NUCLEOTIDE SEQUENCE</scope>
    <source>
        <strain evidence="1">CGMCC 4.3508</strain>
    </source>
</reference>
<protein>
    <submittedName>
        <fullName evidence="1">Uncharacterized protein</fullName>
    </submittedName>
</protein>
<reference evidence="1" key="1">
    <citation type="journal article" date="2014" name="Int. J. Syst. Evol. Microbiol.">
        <title>Complete genome sequence of Corynebacterium casei LMG S-19264T (=DSM 44701T), isolated from a smear-ripened cheese.</title>
        <authorList>
            <consortium name="US DOE Joint Genome Institute (JGI-PGF)"/>
            <person name="Walter F."/>
            <person name="Albersmeier A."/>
            <person name="Kalinowski J."/>
            <person name="Ruckert C."/>
        </authorList>
    </citation>
    <scope>NUCLEOTIDE SEQUENCE</scope>
    <source>
        <strain evidence="1">CGMCC 4.3508</strain>
    </source>
</reference>
<dbReference type="EMBL" id="BMMH01000035">
    <property type="protein sequence ID" value="GGL44285.1"/>
    <property type="molecule type" value="Genomic_DNA"/>
</dbReference>
<sequence length="76" mass="8062">MNDEHDPGTPKVASVWTRMRGAAVDVCTIGSFALEIVRLLQILAEVDSSRAAISVIVARLVVNAVHAVLVGSRHTA</sequence>
<evidence type="ECO:0000313" key="2">
    <source>
        <dbReference type="Proteomes" id="UP000638263"/>
    </source>
</evidence>
<name>A0A917RYI3_9NOCA</name>
<proteinExistence type="predicted"/>
<organism evidence="1 2">
    <name type="scientific">Nocardia jinanensis</name>
    <dbReference type="NCBI Taxonomy" id="382504"/>
    <lineage>
        <taxon>Bacteria</taxon>
        <taxon>Bacillati</taxon>
        <taxon>Actinomycetota</taxon>
        <taxon>Actinomycetes</taxon>
        <taxon>Mycobacteriales</taxon>
        <taxon>Nocardiaceae</taxon>
        <taxon>Nocardia</taxon>
    </lineage>
</organism>